<evidence type="ECO:0000313" key="14">
    <source>
        <dbReference type="Proteomes" id="UP000494108"/>
    </source>
</evidence>
<reference evidence="13 14" key="1">
    <citation type="submission" date="2020-04" db="EMBL/GenBank/DDBJ databases">
        <authorList>
            <person name="De Canck E."/>
        </authorList>
    </citation>
    <scope>NUCLEOTIDE SEQUENCE [LARGE SCALE GENOMIC DNA]</scope>
    <source>
        <strain evidence="13 14">LMG 3431</strain>
    </source>
</reference>
<comment type="subcellular location">
    <subcellularLocation>
        <location evidence="1 9">Cell outer membrane</location>
        <topology evidence="1 9">Multi-pass membrane protein</topology>
    </subcellularLocation>
</comment>
<evidence type="ECO:0000256" key="1">
    <source>
        <dbReference type="ARBA" id="ARBA00004571"/>
    </source>
</evidence>
<evidence type="ECO:0000256" key="3">
    <source>
        <dbReference type="ARBA" id="ARBA00022448"/>
    </source>
</evidence>
<feature type="domain" description="PapC-like C-terminal" evidence="11">
    <location>
        <begin position="785"/>
        <end position="849"/>
    </location>
</feature>
<dbReference type="InterPro" id="IPR000015">
    <property type="entry name" value="Fimb_usher"/>
</dbReference>
<evidence type="ECO:0000256" key="5">
    <source>
        <dbReference type="ARBA" id="ARBA00022692"/>
    </source>
</evidence>
<accession>A0A6S6Z221</accession>
<evidence type="ECO:0000256" key="8">
    <source>
        <dbReference type="ARBA" id="ARBA00023237"/>
    </source>
</evidence>
<keyword evidence="6 10" id="KW-0732">Signal</keyword>
<dbReference type="Gene3D" id="2.60.40.3110">
    <property type="match status" value="1"/>
</dbReference>
<keyword evidence="14" id="KW-1185">Reference proteome</keyword>
<dbReference type="InterPro" id="IPR025949">
    <property type="entry name" value="PapC-like_C"/>
</dbReference>
<dbReference type="InterPro" id="IPR042186">
    <property type="entry name" value="FimD_plug_dom"/>
</dbReference>
<dbReference type="GO" id="GO:0015473">
    <property type="term" value="F:fimbrial usher porin activity"/>
    <property type="evidence" value="ECO:0007669"/>
    <property type="project" value="InterPro"/>
</dbReference>
<keyword evidence="5 9" id="KW-0812">Transmembrane</keyword>
<evidence type="ECO:0000259" key="11">
    <source>
        <dbReference type="Pfam" id="PF13953"/>
    </source>
</evidence>
<gene>
    <name evidence="13" type="primary">htrE_2</name>
    <name evidence="13" type="ORF">LMG3431_02996</name>
</gene>
<protein>
    <submittedName>
        <fullName evidence="13">Outer membrane usher protein HtrE</fullName>
    </submittedName>
</protein>
<dbReference type="InterPro" id="IPR025885">
    <property type="entry name" value="PapC_N"/>
</dbReference>
<dbReference type="Pfam" id="PF13953">
    <property type="entry name" value="PapC_C"/>
    <property type="match status" value="1"/>
</dbReference>
<feature type="signal peptide" evidence="10">
    <location>
        <begin position="1"/>
        <end position="34"/>
    </location>
</feature>
<dbReference type="InterPro" id="IPR018030">
    <property type="entry name" value="Fimbrial_membr_usher_CS"/>
</dbReference>
<dbReference type="InterPro" id="IPR037224">
    <property type="entry name" value="PapC_N_sf"/>
</dbReference>
<dbReference type="Gene3D" id="3.10.20.410">
    <property type="match status" value="1"/>
</dbReference>
<dbReference type="SUPFAM" id="SSF141729">
    <property type="entry name" value="FimD N-terminal domain-like"/>
    <property type="match status" value="1"/>
</dbReference>
<evidence type="ECO:0000256" key="10">
    <source>
        <dbReference type="SAM" id="SignalP"/>
    </source>
</evidence>
<evidence type="ECO:0000256" key="2">
    <source>
        <dbReference type="ARBA" id="ARBA00008064"/>
    </source>
</evidence>
<dbReference type="Gene3D" id="2.60.40.2070">
    <property type="match status" value="1"/>
</dbReference>
<dbReference type="PROSITE" id="PS01151">
    <property type="entry name" value="FIMBRIAL_USHER"/>
    <property type="match status" value="1"/>
</dbReference>
<dbReference type="Proteomes" id="UP000494108">
    <property type="component" value="Unassembled WGS sequence"/>
</dbReference>
<keyword evidence="8 9" id="KW-0998">Cell outer membrane</keyword>
<dbReference type="RefSeq" id="WP_175175261.1">
    <property type="nucleotide sequence ID" value="NZ_CADIJX010000003.1"/>
</dbReference>
<dbReference type="PANTHER" id="PTHR30451:SF20">
    <property type="entry name" value="FIMBRIAE USHER"/>
    <property type="match status" value="1"/>
</dbReference>
<dbReference type="GO" id="GO:0009279">
    <property type="term" value="C:cell outer membrane"/>
    <property type="evidence" value="ECO:0007669"/>
    <property type="project" value="UniProtKB-SubCell"/>
</dbReference>
<dbReference type="EMBL" id="CADIJX010000003">
    <property type="protein sequence ID" value="CAB3653877.1"/>
    <property type="molecule type" value="Genomic_DNA"/>
</dbReference>
<evidence type="ECO:0000256" key="7">
    <source>
        <dbReference type="ARBA" id="ARBA00023136"/>
    </source>
</evidence>
<dbReference type="Pfam" id="PF00577">
    <property type="entry name" value="Usher"/>
    <property type="match status" value="1"/>
</dbReference>
<keyword evidence="3 9" id="KW-0813">Transport</keyword>
<sequence length="876" mass="92439">MKNRRKNPIPLPCLRLHPCYVLVLLAIAGVDSHASGNSAPARVAEVQFNDQFLLRGAGPTIDLSLYNQGQTAAPGSYRADLYVNERWLGRAQVTLRQIGDDPRNVQTCFNRELLERMGVDLQKLSPEATELLVGAGDCPTLAQLVPDATASFDTGEQRLNTSVPQVSLSRSAQGYVDPRYWDDGVPAALLQYNANFYRSTSQGQSFSQGYTGLTGGLNVGPWRLRHSGSLSTASGYGMHYQSMQTNLQRSIPTLRSQLLVGDAFTDGSLFDSFGFRGVQLSSDDRMLPQSQRGYAPRVTGIARSNAVVRVRQNGNIIYETNVAPGAFSIDDLYPTGYGGNLDVEVTEADGSVHVSSVPYAAAVNALRPGISRYGVTIGRFRDSQIHAEPLVAQATVQHGFTNLVTGYGGIVAAQGYAAGLAGVALNTDWGAVGLDATQSKADLGALGSRAGQSVRLSYSKLVAPTNTNITVAAYRYSSSGYLNLRDAMALRHGESAYRGAFLRSGIVQNGFLQNGSLRGRLQVAINQQLPRDWGSVYVSGSSQDYWNRKGRDTQFQAGYSTNFGRVSAGVSVARQFDATLGRWDNVAMLNVGIPIGVGSQRLYTSTNIQHDFNGRSSVQETVTGSAGKDNAVSFGVNAMRATDDASGTRTSVGGNVAYASPIATLQANASRGQGFSQMGAGLSGGVVAFGGGVVFTPTLGETTAVIEADKAAGARVTNASGVRVDRWGHAVVPNLTPFASNEIELDPKGLPLSVELKTTAQHVAPTAGAVVKLVFETAGGGSSVLVRATMADGSPVPFGARATDSEGQAIGTVAQFGQLLVRGAEPGKHEYLVSWGDGAASQCRLPVTLAPPAKEDAGQAWTTVDAQCGATDQQVQ</sequence>
<dbReference type="GO" id="GO:0009297">
    <property type="term" value="P:pilus assembly"/>
    <property type="evidence" value="ECO:0007669"/>
    <property type="project" value="InterPro"/>
</dbReference>
<dbReference type="Gene3D" id="2.60.40.2610">
    <property type="entry name" value="Outer membrane usher protein FimD, plug domain"/>
    <property type="match status" value="1"/>
</dbReference>
<dbReference type="PANTHER" id="PTHR30451">
    <property type="entry name" value="OUTER MEMBRANE USHER PROTEIN"/>
    <property type="match status" value="1"/>
</dbReference>
<dbReference type="AlphaFoldDB" id="A0A6S6Z221"/>
<evidence type="ECO:0000313" key="13">
    <source>
        <dbReference type="EMBL" id="CAB3653877.1"/>
    </source>
</evidence>
<feature type="chain" id="PRO_5028991814" evidence="10">
    <location>
        <begin position="35"/>
        <end position="876"/>
    </location>
</feature>
<evidence type="ECO:0000256" key="4">
    <source>
        <dbReference type="ARBA" id="ARBA00022452"/>
    </source>
</evidence>
<proteinExistence type="inferred from homology"/>
<dbReference type="FunFam" id="2.60.40.3110:FF:000001">
    <property type="entry name" value="Putative fimbrial outer membrane usher"/>
    <property type="match status" value="1"/>
</dbReference>
<dbReference type="InterPro" id="IPR043142">
    <property type="entry name" value="PapC-like_C_sf"/>
</dbReference>
<feature type="domain" description="PapC N-terminal" evidence="12">
    <location>
        <begin position="47"/>
        <end position="195"/>
    </location>
</feature>
<evidence type="ECO:0000256" key="6">
    <source>
        <dbReference type="ARBA" id="ARBA00022729"/>
    </source>
</evidence>
<keyword evidence="7 9" id="KW-0472">Membrane</keyword>
<keyword evidence="4" id="KW-1134">Transmembrane beta strand</keyword>
<evidence type="ECO:0000259" key="12">
    <source>
        <dbReference type="Pfam" id="PF13954"/>
    </source>
</evidence>
<organism evidence="13 14">
    <name type="scientific">Achromobacter pestifer</name>
    <dbReference type="NCBI Taxonomy" id="1353889"/>
    <lineage>
        <taxon>Bacteria</taxon>
        <taxon>Pseudomonadati</taxon>
        <taxon>Pseudomonadota</taxon>
        <taxon>Betaproteobacteria</taxon>
        <taxon>Burkholderiales</taxon>
        <taxon>Alcaligenaceae</taxon>
        <taxon>Achromobacter</taxon>
    </lineage>
</organism>
<name>A0A6S6Z221_9BURK</name>
<comment type="similarity">
    <text evidence="2 9">Belongs to the fimbrial export usher family.</text>
</comment>
<dbReference type="Pfam" id="PF13954">
    <property type="entry name" value="PapC_N"/>
    <property type="match status" value="1"/>
</dbReference>
<evidence type="ECO:0000256" key="9">
    <source>
        <dbReference type="RuleBase" id="RU003884"/>
    </source>
</evidence>
<keyword evidence="9" id="KW-1029">Fimbrium biogenesis</keyword>